<feature type="domain" description="GST C-terminal" evidence="1">
    <location>
        <begin position="23"/>
        <end position="143"/>
    </location>
</feature>
<dbReference type="RefSeq" id="XP_009010650.1">
    <property type="nucleotide sequence ID" value="XM_009012402.1"/>
</dbReference>
<dbReference type="FunCoup" id="T1G855">
    <property type="interactions" value="1012"/>
</dbReference>
<keyword evidence="4" id="KW-1185">Reference proteome</keyword>
<dbReference type="GO" id="GO:0017101">
    <property type="term" value="C:aminoacyl-tRNA synthetase multienzyme complex"/>
    <property type="evidence" value="ECO:0000318"/>
    <property type="project" value="GO_Central"/>
</dbReference>
<reference evidence="4" key="1">
    <citation type="submission" date="2012-12" db="EMBL/GenBank/DDBJ databases">
        <authorList>
            <person name="Hellsten U."/>
            <person name="Grimwood J."/>
            <person name="Chapman J.A."/>
            <person name="Shapiro H."/>
            <person name="Aerts A."/>
            <person name="Otillar R.P."/>
            <person name="Terry A.Y."/>
            <person name="Boore J.L."/>
            <person name="Simakov O."/>
            <person name="Marletaz F."/>
            <person name="Cho S.-J."/>
            <person name="Edsinger-Gonzales E."/>
            <person name="Havlak P."/>
            <person name="Kuo D.-H."/>
            <person name="Larsson T."/>
            <person name="Lv J."/>
            <person name="Arendt D."/>
            <person name="Savage R."/>
            <person name="Osoegawa K."/>
            <person name="de Jong P."/>
            <person name="Lindberg D.R."/>
            <person name="Seaver E.C."/>
            <person name="Weisblat D.A."/>
            <person name="Putnam N.H."/>
            <person name="Grigoriev I.V."/>
            <person name="Rokhsar D.S."/>
        </authorList>
    </citation>
    <scope>NUCLEOTIDE SEQUENCE</scope>
</reference>
<dbReference type="GeneID" id="20217252"/>
<dbReference type="InterPro" id="IPR053836">
    <property type="entry name" value="Arc1-like_N"/>
</dbReference>
<dbReference type="InParanoid" id="T1G855"/>
<dbReference type="CDD" id="cd10305">
    <property type="entry name" value="GST_C_AIMP3"/>
    <property type="match status" value="1"/>
</dbReference>
<dbReference type="GO" id="GO:0005634">
    <property type="term" value="C:nucleus"/>
    <property type="evidence" value="ECO:0000318"/>
    <property type="project" value="GO_Central"/>
</dbReference>
<dbReference type="EMBL" id="AMQM01008730">
    <property type="status" value="NOT_ANNOTATED_CDS"/>
    <property type="molecule type" value="Genomic_DNA"/>
</dbReference>
<dbReference type="OMA" id="SHWFCHI"/>
<dbReference type="OrthoDB" id="19141at2759"/>
<dbReference type="PANTHER" id="PTHR44490">
    <property type="entry name" value="EUKARYOTIC TRANSLATION ELONGATION FACTOR 1 EPSILON-1"/>
    <property type="match status" value="1"/>
</dbReference>
<dbReference type="GO" id="GO:0005737">
    <property type="term" value="C:cytoplasm"/>
    <property type="evidence" value="ECO:0000318"/>
    <property type="project" value="GO_Central"/>
</dbReference>
<organism evidence="3 4">
    <name type="scientific">Helobdella robusta</name>
    <name type="common">Californian leech</name>
    <dbReference type="NCBI Taxonomy" id="6412"/>
    <lineage>
        <taxon>Eukaryota</taxon>
        <taxon>Metazoa</taxon>
        <taxon>Spiralia</taxon>
        <taxon>Lophotrochozoa</taxon>
        <taxon>Annelida</taxon>
        <taxon>Clitellata</taxon>
        <taxon>Hirudinea</taxon>
        <taxon>Rhynchobdellida</taxon>
        <taxon>Glossiphoniidae</taxon>
        <taxon>Helobdella</taxon>
    </lineage>
</organism>
<dbReference type="SUPFAM" id="SSF47616">
    <property type="entry name" value="GST C-terminal domain-like"/>
    <property type="match status" value="1"/>
</dbReference>
<dbReference type="STRING" id="6412.T1G855"/>
<gene>
    <name evidence="3" type="primary">20217252</name>
    <name evidence="2" type="ORF">HELRODRAFT_91562</name>
</gene>
<reference evidence="2 4" key="2">
    <citation type="journal article" date="2013" name="Nature">
        <title>Insights into bilaterian evolution from three spiralian genomes.</title>
        <authorList>
            <person name="Simakov O."/>
            <person name="Marletaz F."/>
            <person name="Cho S.J."/>
            <person name="Edsinger-Gonzales E."/>
            <person name="Havlak P."/>
            <person name="Hellsten U."/>
            <person name="Kuo D.H."/>
            <person name="Larsson T."/>
            <person name="Lv J."/>
            <person name="Arendt D."/>
            <person name="Savage R."/>
            <person name="Osoegawa K."/>
            <person name="de Jong P."/>
            <person name="Grimwood J."/>
            <person name="Chapman J.A."/>
            <person name="Shapiro H."/>
            <person name="Aerts A."/>
            <person name="Otillar R.P."/>
            <person name="Terry A.Y."/>
            <person name="Boore J.L."/>
            <person name="Grigoriev I.V."/>
            <person name="Lindberg D.R."/>
            <person name="Seaver E.C."/>
            <person name="Weisblat D.A."/>
            <person name="Putnam N.H."/>
            <person name="Rokhsar D.S."/>
        </authorList>
    </citation>
    <scope>NUCLEOTIDE SEQUENCE</scope>
</reference>
<dbReference type="Proteomes" id="UP000015101">
    <property type="component" value="Unassembled WGS sequence"/>
</dbReference>
<name>T1G855_HELRO</name>
<dbReference type="PROSITE" id="PS50405">
    <property type="entry name" value="GST_CTER"/>
    <property type="match status" value="1"/>
</dbReference>
<dbReference type="PANTHER" id="PTHR44490:SF1">
    <property type="entry name" value="EUKARYOTIC TRANSLATION ELONGATION FACTOR 1 EPSILON-1"/>
    <property type="match status" value="1"/>
</dbReference>
<dbReference type="KEGG" id="hro:HELRODRAFT_91562"/>
<dbReference type="Gene3D" id="1.20.1050.10">
    <property type="match status" value="1"/>
</dbReference>
<evidence type="ECO:0000313" key="4">
    <source>
        <dbReference type="Proteomes" id="UP000015101"/>
    </source>
</evidence>
<dbReference type="EnsemblMetazoa" id="HelroT91562">
    <property type="protein sequence ID" value="HelroP91562"/>
    <property type="gene ID" value="HelroG91562"/>
</dbReference>
<dbReference type="HOGENOM" id="CLU_098079_0_0_1"/>
<dbReference type="EMBL" id="KB095836">
    <property type="protein sequence ID" value="ESO11269.1"/>
    <property type="molecule type" value="Genomic_DNA"/>
</dbReference>
<proteinExistence type="predicted"/>
<dbReference type="InterPro" id="IPR010987">
    <property type="entry name" value="Glutathione-S-Trfase_C-like"/>
</dbReference>
<dbReference type="InterPro" id="IPR036282">
    <property type="entry name" value="Glutathione-S-Trfase_C_sf"/>
</dbReference>
<dbReference type="InterPro" id="IPR042450">
    <property type="entry name" value="EEF1E1"/>
</dbReference>
<dbReference type="eggNOG" id="KOG0867">
    <property type="taxonomic scope" value="Eukaryota"/>
</dbReference>
<evidence type="ECO:0000313" key="2">
    <source>
        <dbReference type="EMBL" id="ESO11269.1"/>
    </source>
</evidence>
<evidence type="ECO:0000259" key="1">
    <source>
        <dbReference type="PROSITE" id="PS50405"/>
    </source>
</evidence>
<dbReference type="InterPro" id="IPR053837">
    <property type="entry name" value="AIMP3/p18_C"/>
</dbReference>
<dbReference type="Pfam" id="PF21972">
    <property type="entry name" value="Arc1p_N_like"/>
    <property type="match status" value="1"/>
</dbReference>
<dbReference type="CTD" id="20217252"/>
<evidence type="ECO:0000313" key="3">
    <source>
        <dbReference type="EnsemblMetazoa" id="HelroP91562"/>
    </source>
</evidence>
<accession>T1G855</accession>
<protein>
    <recommendedName>
        <fullName evidence="1">GST C-terminal domain-containing protein</fullName>
    </recommendedName>
</protein>
<dbReference type="GO" id="GO:0043517">
    <property type="term" value="P:positive regulation of DNA damage response, signal transduction by p53 class mediator"/>
    <property type="evidence" value="ECO:0007669"/>
    <property type="project" value="InterPro"/>
</dbReference>
<sequence length="144" mass="17330">QYPGLKTKNGDSIYGLMSSIKYLTRQHMETNYLLGDDVTEQTLVNQWLEYRLTKLNIYTYNDKEIPFIFNDLNDWLIDKVFFIGHKLSLADVVMYYGLYPFMRDLTVQDKELHTNLSRWFKHIQSFDDIRQSLNKIIFPRVQLY</sequence>
<reference evidence="3" key="3">
    <citation type="submission" date="2015-06" db="UniProtKB">
        <authorList>
            <consortium name="EnsemblMetazoa"/>
        </authorList>
    </citation>
    <scope>IDENTIFICATION</scope>
</reference>
<dbReference type="AlphaFoldDB" id="T1G855"/>